<dbReference type="Proteomes" id="UP000324222">
    <property type="component" value="Unassembled WGS sequence"/>
</dbReference>
<gene>
    <name evidence="2" type="ORF">E2C01_019399</name>
</gene>
<comment type="caution">
    <text evidence="2">The sequence shown here is derived from an EMBL/GenBank/DDBJ whole genome shotgun (WGS) entry which is preliminary data.</text>
</comment>
<proteinExistence type="predicted"/>
<dbReference type="AlphaFoldDB" id="A0A5B7DZB0"/>
<feature type="region of interest" description="Disordered" evidence="1">
    <location>
        <begin position="94"/>
        <end position="142"/>
    </location>
</feature>
<keyword evidence="3" id="KW-1185">Reference proteome</keyword>
<reference evidence="2 3" key="1">
    <citation type="submission" date="2019-05" db="EMBL/GenBank/DDBJ databases">
        <title>Another draft genome of Portunus trituberculatus and its Hox gene families provides insights of decapod evolution.</title>
        <authorList>
            <person name="Jeong J.-H."/>
            <person name="Song I."/>
            <person name="Kim S."/>
            <person name="Choi T."/>
            <person name="Kim D."/>
            <person name="Ryu S."/>
            <person name="Kim W."/>
        </authorList>
    </citation>
    <scope>NUCLEOTIDE SEQUENCE [LARGE SCALE GENOMIC DNA]</scope>
    <source>
        <tissue evidence="2">Muscle</tissue>
    </source>
</reference>
<sequence length="142" mass="15573">MSSPFPLPLLLSSTSISSTDSNTIPESPRDTCEALKFALNRRGNCYLGRGRMVTRITVEGLVDAHQDWAGLAPWMSWRGGRVYSKQDVTLHERLNGGPWNSGGRVKMKNECSGNSYSPTASLKNREASGQQEREGPSTTLSQ</sequence>
<evidence type="ECO:0000313" key="2">
    <source>
        <dbReference type="EMBL" id="MPC26263.1"/>
    </source>
</evidence>
<feature type="compositionally biased region" description="Basic and acidic residues" evidence="1">
    <location>
        <begin position="123"/>
        <end position="135"/>
    </location>
</feature>
<feature type="compositionally biased region" description="Polar residues" evidence="1">
    <location>
        <begin position="111"/>
        <end position="122"/>
    </location>
</feature>
<organism evidence="2 3">
    <name type="scientific">Portunus trituberculatus</name>
    <name type="common">Swimming crab</name>
    <name type="synonym">Neptunus trituberculatus</name>
    <dbReference type="NCBI Taxonomy" id="210409"/>
    <lineage>
        <taxon>Eukaryota</taxon>
        <taxon>Metazoa</taxon>
        <taxon>Ecdysozoa</taxon>
        <taxon>Arthropoda</taxon>
        <taxon>Crustacea</taxon>
        <taxon>Multicrustacea</taxon>
        <taxon>Malacostraca</taxon>
        <taxon>Eumalacostraca</taxon>
        <taxon>Eucarida</taxon>
        <taxon>Decapoda</taxon>
        <taxon>Pleocyemata</taxon>
        <taxon>Brachyura</taxon>
        <taxon>Eubrachyura</taxon>
        <taxon>Portunoidea</taxon>
        <taxon>Portunidae</taxon>
        <taxon>Portuninae</taxon>
        <taxon>Portunus</taxon>
    </lineage>
</organism>
<evidence type="ECO:0000256" key="1">
    <source>
        <dbReference type="SAM" id="MobiDB-lite"/>
    </source>
</evidence>
<accession>A0A5B7DZB0</accession>
<evidence type="ECO:0000313" key="3">
    <source>
        <dbReference type="Proteomes" id="UP000324222"/>
    </source>
</evidence>
<dbReference type="EMBL" id="VSRR010001578">
    <property type="protein sequence ID" value="MPC26263.1"/>
    <property type="molecule type" value="Genomic_DNA"/>
</dbReference>
<name>A0A5B7DZB0_PORTR</name>
<protein>
    <submittedName>
        <fullName evidence="2">Uncharacterized protein</fullName>
    </submittedName>
</protein>